<evidence type="ECO:0000313" key="3">
    <source>
        <dbReference type="Proteomes" id="UP001500124"/>
    </source>
</evidence>
<feature type="compositionally biased region" description="Basic and acidic residues" evidence="1">
    <location>
        <begin position="128"/>
        <end position="151"/>
    </location>
</feature>
<feature type="region of interest" description="Disordered" evidence="1">
    <location>
        <begin position="128"/>
        <end position="172"/>
    </location>
</feature>
<dbReference type="Proteomes" id="UP001500124">
    <property type="component" value="Unassembled WGS sequence"/>
</dbReference>
<proteinExistence type="predicted"/>
<protein>
    <submittedName>
        <fullName evidence="2">Uncharacterized protein</fullName>
    </submittedName>
</protein>
<feature type="compositionally biased region" description="Basic and acidic residues" evidence="1">
    <location>
        <begin position="10"/>
        <end position="20"/>
    </location>
</feature>
<comment type="caution">
    <text evidence="2">The sequence shown here is derived from an EMBL/GenBank/DDBJ whole genome shotgun (WGS) entry which is preliminary data.</text>
</comment>
<organism evidence="2 3">
    <name type="scientific">Streptomyces similanensis</name>
    <dbReference type="NCBI Taxonomy" id="1274988"/>
    <lineage>
        <taxon>Bacteria</taxon>
        <taxon>Bacillati</taxon>
        <taxon>Actinomycetota</taxon>
        <taxon>Actinomycetes</taxon>
        <taxon>Kitasatosporales</taxon>
        <taxon>Streptomycetaceae</taxon>
        <taxon>Streptomyces</taxon>
    </lineage>
</organism>
<keyword evidence="3" id="KW-1185">Reference proteome</keyword>
<evidence type="ECO:0000313" key="2">
    <source>
        <dbReference type="EMBL" id="GAA5053341.1"/>
    </source>
</evidence>
<gene>
    <name evidence="2" type="ORF">GCM10023336_23510</name>
</gene>
<reference evidence="3" key="1">
    <citation type="journal article" date="2019" name="Int. J. Syst. Evol. Microbiol.">
        <title>The Global Catalogue of Microorganisms (GCM) 10K type strain sequencing project: providing services to taxonomists for standard genome sequencing and annotation.</title>
        <authorList>
            <consortium name="The Broad Institute Genomics Platform"/>
            <consortium name="The Broad Institute Genome Sequencing Center for Infectious Disease"/>
            <person name="Wu L."/>
            <person name="Ma J."/>
        </authorList>
    </citation>
    <scope>NUCLEOTIDE SEQUENCE [LARGE SCALE GENOMIC DNA]</scope>
    <source>
        <strain evidence="3">JCM 18410</strain>
    </source>
</reference>
<sequence length="172" mass="19177">MGRGTGEGVTNDHDGPDSAHRRPPGVSDTTVRALGALSKALETTERARGHLYAFHQLTGGADFELDRAVELLREAGHREWADRVRREILGRNVIPGHWTFQIVEAYNATYYEPFKDVEEGARRELADGKDHLFEAELKEQRRTAGHPDHTARPHTAPSAPAEGEPADERDPR</sequence>
<evidence type="ECO:0000256" key="1">
    <source>
        <dbReference type="SAM" id="MobiDB-lite"/>
    </source>
</evidence>
<feature type="region of interest" description="Disordered" evidence="1">
    <location>
        <begin position="1"/>
        <end position="28"/>
    </location>
</feature>
<accession>A0ABP9KB04</accession>
<name>A0ABP9KB04_9ACTN</name>
<dbReference type="EMBL" id="BAABKC010000037">
    <property type="protein sequence ID" value="GAA5053341.1"/>
    <property type="molecule type" value="Genomic_DNA"/>
</dbReference>